<sequence length="441" mass="49686">MTGGYQPYPDYTDSGKPWLGPIPDGWKTLRGKYVFREVNERSELGEEQLLSVSEYYGVKPRQEAIGEGEHLSRAESLVGYKKCETDDLVMNIMLAWKTGLGVSGYDGIVSPAYSVFRFDPRKAWPNYMHYLLRTSLYTGHFKTLSTGVIDSRLRLYPETFSGVSILLPSLTEQRTIAAFLDYETARIDALIARQQRLIELLKEKRQAVISHAVTKGLNPDAPMKDSGVEWLGEVPEHWGLPKLLYVTSRIGDGLHSTPVYEDGTGYYFVNGNNLSNGAIKLGPTSKEVPESEYHKHHIPLDNSSALMSINGTVGNLALYNGEPVILGKSACYINCKQPLNRRFLMAYLRSDEVSHYFDTEVTGTTIYNLSLNSVRQMKVCVPPEKEQEAIIKYCTEQDRQFGRLIDHAVRAIELMKERRTALVSAAVTGKIDLREWERPSA</sequence>
<dbReference type="InterPro" id="IPR000055">
    <property type="entry name" value="Restrct_endonuc_typeI_TRD"/>
</dbReference>
<organism evidence="5 6">
    <name type="scientific">Aestuariirhabdus litorea</name>
    <dbReference type="NCBI Taxonomy" id="2528527"/>
    <lineage>
        <taxon>Bacteria</taxon>
        <taxon>Pseudomonadati</taxon>
        <taxon>Pseudomonadota</taxon>
        <taxon>Gammaproteobacteria</taxon>
        <taxon>Oceanospirillales</taxon>
        <taxon>Aestuariirhabdaceae</taxon>
        <taxon>Aestuariirhabdus</taxon>
    </lineage>
</organism>
<dbReference type="InterPro" id="IPR044946">
    <property type="entry name" value="Restrct_endonuc_typeI_TRD_sf"/>
</dbReference>
<dbReference type="InterPro" id="IPR051212">
    <property type="entry name" value="Type-I_RE_S_subunit"/>
</dbReference>
<dbReference type="PANTHER" id="PTHR43140:SF1">
    <property type="entry name" value="TYPE I RESTRICTION ENZYME ECOKI SPECIFICITY SUBUNIT"/>
    <property type="match status" value="1"/>
</dbReference>
<name>A0A3P3VIP9_9GAMM</name>
<dbReference type="GO" id="GO:0004519">
    <property type="term" value="F:endonuclease activity"/>
    <property type="evidence" value="ECO:0007669"/>
    <property type="project" value="UniProtKB-KW"/>
</dbReference>
<keyword evidence="5" id="KW-0540">Nuclease</keyword>
<comment type="caution">
    <text evidence="5">The sequence shown here is derived from an EMBL/GenBank/DDBJ whole genome shotgun (WGS) entry which is preliminary data.</text>
</comment>
<protein>
    <submittedName>
        <fullName evidence="5">Restriction endonuclease subunit S</fullName>
    </submittedName>
</protein>
<evidence type="ECO:0000256" key="3">
    <source>
        <dbReference type="ARBA" id="ARBA00023125"/>
    </source>
</evidence>
<dbReference type="AlphaFoldDB" id="A0A3P3VIP9"/>
<dbReference type="PANTHER" id="PTHR43140">
    <property type="entry name" value="TYPE-1 RESTRICTION ENZYME ECOKI SPECIFICITY PROTEIN"/>
    <property type="match status" value="1"/>
</dbReference>
<feature type="domain" description="Type I restriction modification DNA specificity" evidence="4">
    <location>
        <begin position="261"/>
        <end position="398"/>
    </location>
</feature>
<evidence type="ECO:0000313" key="5">
    <source>
        <dbReference type="EMBL" id="RRJ82605.1"/>
    </source>
</evidence>
<comment type="similarity">
    <text evidence="1">Belongs to the type-I restriction system S methylase family.</text>
</comment>
<keyword evidence="3" id="KW-0238">DNA-binding</keyword>
<reference evidence="5 6" key="2">
    <citation type="submission" date="2018-12" db="EMBL/GenBank/DDBJ databases">
        <title>Simiduia agarivorans gen. nov., sp. nov., a marine, agarolytic bacterium isolated from shallow coastal water from Keelung, Taiwan.</title>
        <authorList>
            <person name="Shieh W.Y."/>
        </authorList>
    </citation>
    <scope>NUCLEOTIDE SEQUENCE [LARGE SCALE GENOMIC DNA]</scope>
    <source>
        <strain evidence="5 6">GTF-13</strain>
    </source>
</reference>
<dbReference type="EMBL" id="QWEZ01000002">
    <property type="protein sequence ID" value="RRJ82605.1"/>
    <property type="molecule type" value="Genomic_DNA"/>
</dbReference>
<keyword evidence="6" id="KW-1185">Reference proteome</keyword>
<evidence type="ECO:0000256" key="2">
    <source>
        <dbReference type="ARBA" id="ARBA00022747"/>
    </source>
</evidence>
<proteinExistence type="inferred from homology"/>
<dbReference type="GO" id="GO:0009307">
    <property type="term" value="P:DNA restriction-modification system"/>
    <property type="evidence" value="ECO:0007669"/>
    <property type="project" value="UniProtKB-KW"/>
</dbReference>
<evidence type="ECO:0000259" key="4">
    <source>
        <dbReference type="Pfam" id="PF01420"/>
    </source>
</evidence>
<accession>A0A3P3VIP9</accession>
<dbReference type="SUPFAM" id="SSF116734">
    <property type="entry name" value="DNA methylase specificity domain"/>
    <property type="match status" value="2"/>
</dbReference>
<keyword evidence="2" id="KW-0680">Restriction system</keyword>
<keyword evidence="5" id="KW-0255">Endonuclease</keyword>
<dbReference type="Proteomes" id="UP000280792">
    <property type="component" value="Unassembled WGS sequence"/>
</dbReference>
<gene>
    <name evidence="5" type="ORF">D0544_12120</name>
</gene>
<dbReference type="GO" id="GO:0003677">
    <property type="term" value="F:DNA binding"/>
    <property type="evidence" value="ECO:0007669"/>
    <property type="project" value="UniProtKB-KW"/>
</dbReference>
<dbReference type="Gene3D" id="3.90.220.20">
    <property type="entry name" value="DNA methylase specificity domains"/>
    <property type="match status" value="2"/>
</dbReference>
<dbReference type="Gene3D" id="1.10.287.1120">
    <property type="entry name" value="Bipartite methylase S protein"/>
    <property type="match status" value="1"/>
</dbReference>
<evidence type="ECO:0000256" key="1">
    <source>
        <dbReference type="ARBA" id="ARBA00010923"/>
    </source>
</evidence>
<keyword evidence="5" id="KW-0378">Hydrolase</keyword>
<reference evidence="5 6" key="1">
    <citation type="submission" date="2018-08" db="EMBL/GenBank/DDBJ databases">
        <authorList>
            <person name="Khan S.A."/>
        </authorList>
    </citation>
    <scope>NUCLEOTIDE SEQUENCE [LARGE SCALE GENOMIC DNA]</scope>
    <source>
        <strain evidence="5 6">GTF-13</strain>
    </source>
</reference>
<dbReference type="Pfam" id="PF01420">
    <property type="entry name" value="Methylase_S"/>
    <property type="match status" value="1"/>
</dbReference>
<evidence type="ECO:0000313" key="6">
    <source>
        <dbReference type="Proteomes" id="UP000280792"/>
    </source>
</evidence>